<dbReference type="EMBL" id="UZAN01043050">
    <property type="protein sequence ID" value="VDP77443.1"/>
    <property type="molecule type" value="Genomic_DNA"/>
</dbReference>
<dbReference type="PROSITE" id="PS51046">
    <property type="entry name" value="GON"/>
    <property type="match status" value="1"/>
</dbReference>
<evidence type="ECO:0000256" key="1">
    <source>
        <dbReference type="ARBA" id="ARBA00004613"/>
    </source>
</evidence>
<protein>
    <recommendedName>
        <fullName evidence="5">GON domain-containing protein</fullName>
    </recommendedName>
</protein>
<feature type="compositionally biased region" description="Polar residues" evidence="4">
    <location>
        <begin position="98"/>
        <end position="111"/>
    </location>
</feature>
<keyword evidence="3" id="KW-0479">Metal-binding</keyword>
<dbReference type="Gene3D" id="2.20.100.10">
    <property type="entry name" value="Thrombospondin type-1 (TSP1) repeat"/>
    <property type="match status" value="3"/>
</dbReference>
<evidence type="ECO:0000256" key="3">
    <source>
        <dbReference type="ARBA" id="ARBA00022723"/>
    </source>
</evidence>
<dbReference type="AlphaFoldDB" id="A0A3P8K944"/>
<dbReference type="GO" id="GO:0008270">
    <property type="term" value="F:zinc ion binding"/>
    <property type="evidence" value="ECO:0007669"/>
    <property type="project" value="InterPro"/>
</dbReference>
<dbReference type="GO" id="GO:0006508">
    <property type="term" value="P:proteolysis"/>
    <property type="evidence" value="ECO:0007669"/>
    <property type="project" value="TreeGrafter"/>
</dbReference>
<dbReference type="OrthoDB" id="5948003at2759"/>
<dbReference type="GO" id="GO:0031012">
    <property type="term" value="C:extracellular matrix"/>
    <property type="evidence" value="ECO:0007669"/>
    <property type="project" value="TreeGrafter"/>
</dbReference>
<accession>A0A3P8K944</accession>
<feature type="domain" description="GON" evidence="5">
    <location>
        <begin position="1010"/>
        <end position="1180"/>
    </location>
</feature>
<dbReference type="InterPro" id="IPR012314">
    <property type="entry name" value="Pept_M12B_GON-ADAMTSs"/>
</dbReference>
<dbReference type="PANTHER" id="PTHR13723">
    <property type="entry name" value="ADAMTS A DISINTEGRIN AND METALLOPROTEASE WITH THROMBOSPONDIN MOTIFS PROTEASE"/>
    <property type="match status" value="1"/>
</dbReference>
<evidence type="ECO:0000313" key="6">
    <source>
        <dbReference type="EMBL" id="VDP77443.1"/>
    </source>
</evidence>
<dbReference type="Pfam" id="PF00090">
    <property type="entry name" value="TSP_1"/>
    <property type="match status" value="1"/>
</dbReference>
<dbReference type="GO" id="GO:0004222">
    <property type="term" value="F:metalloendopeptidase activity"/>
    <property type="evidence" value="ECO:0007669"/>
    <property type="project" value="InterPro"/>
</dbReference>
<sequence length="1238" mass="139640">MKTQIRRGETREPFVGAELYYSGTRGAEEIVSITGRLQKDVNIMIKLENTETSRPPPTVEYHYYVDKSQRHSPLYFIAEEEARLASQQANRRAGRSHPASTMQENAMHQNSAPVTRFETPKQSETKQSRPRVHFVWRISELPSGCRTCAGNSTSYAECYPMVHDATERQKFSDYDFYRPVADYLCAPLPRPPPVVRRCADYCGVRWKTKPVTDNVDDSSQRNTWKACSARCGLGQQAVMHVCEEYIVPAEEPDKTKGIWRPAQLGERVCVKAGLGATPAQPSYVACEGTCEPVFWIASNWTECSSGCGQGERFRQIRCHDTAGREWPLNECIQSAELPTHTKSPSGAISIQEAEATLAVLTGSSQQTVSQLGSKLRLDQSEQCFAFTSECASHIQWSTSSWSECEPLNDEMQSVCRSIEQPESQRKPLVGMRQRQVSCQLSGSNIPAALQPYAIGHTSVATDTWPMQAELCRKVSSIGVIQPEPNSRQVCTRPVCYRWGMAQLSKCSVTCGTGVRSANVPCERVTVDTTTMHRDASVEQTVGTWVEHVSLAECHQRLGYTPRVFLSHDSQSVWVETMERPLQNSRMKQLTDFNLDRPVQLDCVMERCSSTIPVWHTTAWSKCSVPCGTGVRRRQAICILETQEQSPDSRTPNANGASGRLEAFATVITVSRLKTEVADPKLCHERKLPKPNEEEACFEGSCPQWVPEEWGPCEGTCEYGIQRRNVRCVLDVLPNRGHAGSVHSKEDPSQALLFSVSEARHRIRMHRSIQSVDVDAERCHAVVPQPVTKRLCLLSEGCPYWHRGDWSTCSVTCGIGLRVRQVDCRFPNGTRYDAHEVSSNRFRLDQSRYPVERFERALDELTHVVETRSPTSYCTSPRPVDSSSCKTRPCTQNQPFWWSLMVSQCGSETCEVGRRHRVIRCLSAQHGPIDESSCRFLEKPTDWIPCVPFQCKQFEWREERWNPCPRECGVRMRYRRVHCVDHLGEEYSDSLCPAHLKPDNWRVCPDRCSSLPKSCTEVKQRYPGALDGTYQILLDYAPISVHCANMETATPSEYIILTKVNYARTAAFMQPTSSSDYCPYTVQFAGYTSGRKSPSGVPMSVDTTNEVHKRQLTTQEVSAANCPECPFVPNLASATYYQKLRLDVNTMRVDIHDMRFAYTVGSSPVPFATAKDCFGSTTCPQVSTGRAYLIEKPEQMCGFHPFPYMKCIFCVSIKDFLIQKWLLQSKQPTAIDAYLTFHD</sequence>
<dbReference type="Pfam" id="PF08685">
    <property type="entry name" value="GON"/>
    <property type="match status" value="2"/>
</dbReference>
<evidence type="ECO:0000256" key="2">
    <source>
        <dbReference type="ARBA" id="ARBA00022525"/>
    </source>
</evidence>
<evidence type="ECO:0000256" key="4">
    <source>
        <dbReference type="SAM" id="MobiDB-lite"/>
    </source>
</evidence>
<keyword evidence="2" id="KW-0964">Secreted</keyword>
<dbReference type="InterPro" id="IPR000884">
    <property type="entry name" value="TSP1_rpt"/>
</dbReference>
<reference evidence="6 7" key="1">
    <citation type="submission" date="2018-11" db="EMBL/GenBank/DDBJ databases">
        <authorList>
            <consortium name="Pathogen Informatics"/>
        </authorList>
    </citation>
    <scope>NUCLEOTIDE SEQUENCE [LARGE SCALE GENOMIC DNA]</scope>
    <source>
        <strain evidence="6 7">Egypt</strain>
    </source>
</reference>
<keyword evidence="7" id="KW-1185">Reference proteome</keyword>
<evidence type="ECO:0000259" key="5">
    <source>
        <dbReference type="PROSITE" id="PS51046"/>
    </source>
</evidence>
<dbReference type="PANTHER" id="PTHR13723:SF305">
    <property type="entry name" value="PROTEIN MADD-4"/>
    <property type="match status" value="1"/>
</dbReference>
<dbReference type="Gene3D" id="2.60.120.830">
    <property type="match status" value="1"/>
</dbReference>
<dbReference type="SMART" id="SM00209">
    <property type="entry name" value="TSP1"/>
    <property type="match status" value="4"/>
</dbReference>
<proteinExistence type="predicted"/>
<evidence type="ECO:0000313" key="7">
    <source>
        <dbReference type="Proteomes" id="UP000272942"/>
    </source>
</evidence>
<dbReference type="Proteomes" id="UP000272942">
    <property type="component" value="Unassembled WGS sequence"/>
</dbReference>
<comment type="subcellular location">
    <subcellularLocation>
        <location evidence="1">Secreted</location>
    </subcellularLocation>
</comment>
<dbReference type="SUPFAM" id="SSF82895">
    <property type="entry name" value="TSP-1 type 1 repeat"/>
    <property type="match status" value="5"/>
</dbReference>
<dbReference type="InterPro" id="IPR036383">
    <property type="entry name" value="TSP1_rpt_sf"/>
</dbReference>
<name>A0A3P8K944_9TREM</name>
<feature type="region of interest" description="Disordered" evidence="4">
    <location>
        <begin position="88"/>
        <end position="111"/>
    </location>
</feature>
<dbReference type="GO" id="GO:0005576">
    <property type="term" value="C:extracellular region"/>
    <property type="evidence" value="ECO:0007669"/>
    <property type="project" value="UniProtKB-SubCell"/>
</dbReference>
<dbReference type="PROSITE" id="PS50092">
    <property type="entry name" value="TSP1"/>
    <property type="match status" value="3"/>
</dbReference>
<organism evidence="6 7">
    <name type="scientific">Echinostoma caproni</name>
    <dbReference type="NCBI Taxonomy" id="27848"/>
    <lineage>
        <taxon>Eukaryota</taxon>
        <taxon>Metazoa</taxon>
        <taxon>Spiralia</taxon>
        <taxon>Lophotrochozoa</taxon>
        <taxon>Platyhelminthes</taxon>
        <taxon>Trematoda</taxon>
        <taxon>Digenea</taxon>
        <taxon>Plagiorchiida</taxon>
        <taxon>Echinostomata</taxon>
        <taxon>Echinostomatoidea</taxon>
        <taxon>Echinostomatidae</taxon>
        <taxon>Echinostoma</taxon>
    </lineage>
</organism>
<dbReference type="Pfam" id="PF19030">
    <property type="entry name" value="TSP1_ADAMTS"/>
    <property type="match status" value="5"/>
</dbReference>
<dbReference type="InterPro" id="IPR050439">
    <property type="entry name" value="ADAMTS_ADAMTS-like"/>
</dbReference>
<gene>
    <name evidence="6" type="ORF">ECPE_LOCUS6114</name>
</gene>
<dbReference type="GO" id="GO:0030198">
    <property type="term" value="P:extracellular matrix organization"/>
    <property type="evidence" value="ECO:0007669"/>
    <property type="project" value="TreeGrafter"/>
</dbReference>